<proteinExistence type="predicted"/>
<comment type="caution">
    <text evidence="1">The sequence shown here is derived from an EMBL/GenBank/DDBJ whole genome shotgun (WGS) entry which is preliminary data.</text>
</comment>
<accession>A0ABD0QNE6</accession>
<reference evidence="1 2" key="1">
    <citation type="submission" date="2024-05" db="EMBL/GenBank/DDBJ databases">
        <title>Genome sequencing and assembly of Indian major carp, Cirrhinus mrigala (Hamilton, 1822).</title>
        <authorList>
            <person name="Mohindra V."/>
            <person name="Chowdhury L.M."/>
            <person name="Lal K."/>
            <person name="Jena J.K."/>
        </authorList>
    </citation>
    <scope>NUCLEOTIDE SEQUENCE [LARGE SCALE GENOMIC DNA]</scope>
    <source>
        <strain evidence="1">CM1030</strain>
        <tissue evidence="1">Blood</tissue>
    </source>
</reference>
<evidence type="ECO:0000313" key="2">
    <source>
        <dbReference type="Proteomes" id="UP001529510"/>
    </source>
</evidence>
<evidence type="ECO:0000313" key="1">
    <source>
        <dbReference type="EMBL" id="KAL0187763.1"/>
    </source>
</evidence>
<feature type="non-terminal residue" evidence="1">
    <location>
        <position position="1"/>
    </location>
</feature>
<organism evidence="1 2">
    <name type="scientific">Cirrhinus mrigala</name>
    <name type="common">Mrigala</name>
    <dbReference type="NCBI Taxonomy" id="683832"/>
    <lineage>
        <taxon>Eukaryota</taxon>
        <taxon>Metazoa</taxon>
        <taxon>Chordata</taxon>
        <taxon>Craniata</taxon>
        <taxon>Vertebrata</taxon>
        <taxon>Euteleostomi</taxon>
        <taxon>Actinopterygii</taxon>
        <taxon>Neopterygii</taxon>
        <taxon>Teleostei</taxon>
        <taxon>Ostariophysi</taxon>
        <taxon>Cypriniformes</taxon>
        <taxon>Cyprinidae</taxon>
        <taxon>Labeoninae</taxon>
        <taxon>Labeonini</taxon>
        <taxon>Cirrhinus</taxon>
    </lineage>
</organism>
<keyword evidence="2" id="KW-1185">Reference proteome</keyword>
<gene>
    <name evidence="1" type="ORF">M9458_014862</name>
</gene>
<dbReference type="AlphaFoldDB" id="A0ABD0QNE6"/>
<name>A0ABD0QNE6_CIRMR</name>
<dbReference type="EMBL" id="JAMKFB020000007">
    <property type="protein sequence ID" value="KAL0187763.1"/>
    <property type="molecule type" value="Genomic_DNA"/>
</dbReference>
<feature type="non-terminal residue" evidence="1">
    <location>
        <position position="51"/>
    </location>
</feature>
<protein>
    <submittedName>
        <fullName evidence="1">Uncharacterized protein</fullName>
    </submittedName>
</protein>
<dbReference type="Proteomes" id="UP001529510">
    <property type="component" value="Unassembled WGS sequence"/>
</dbReference>
<sequence length="51" mass="6178">LLEVDEESIEKWYKHLSHIRDHHHLRLGQSALHIIEVQDLIIRDKTHFDGR</sequence>